<name>A0A7V2SIM7_9BACT</name>
<evidence type="ECO:0000313" key="3">
    <source>
        <dbReference type="EMBL" id="HFC03542.1"/>
    </source>
</evidence>
<dbReference type="AlphaFoldDB" id="A0A7V2SIM7"/>
<reference evidence="3" key="1">
    <citation type="journal article" date="2020" name="mSystems">
        <title>Genome- and Community-Level Interaction Insights into Carbon Utilization and Element Cycling Functions of Hydrothermarchaeota in Hydrothermal Sediment.</title>
        <authorList>
            <person name="Zhou Z."/>
            <person name="Liu Y."/>
            <person name="Xu W."/>
            <person name="Pan J."/>
            <person name="Luo Z.H."/>
            <person name="Li M."/>
        </authorList>
    </citation>
    <scope>NUCLEOTIDE SEQUENCE [LARGE SCALE GENOMIC DNA]</scope>
    <source>
        <strain evidence="3">HyVt-513</strain>
    </source>
</reference>
<sequence length="175" mass="18902">MIGEHLLERIRQDLDRVDDESFRHFVDYFLEDRRVFVCGAGRSGLVGKCFAMRLMHLGKEVYVLGETNTPAAQKGDLLLCISASGTTASVLSAAEKAAGHGVTILSLTANAEGALPAYSQFTVLIDSADKAGEERKSASRPIPLGTAFELASLVFLESVIAEIMHLKEIGDSEMK</sequence>
<proteinExistence type="inferred from homology"/>
<dbReference type="PANTHER" id="PTHR43443:SF1">
    <property type="entry name" value="3-HEXULOSE-6-PHOSPHATE ISOMERASE"/>
    <property type="match status" value="1"/>
</dbReference>
<feature type="non-terminal residue" evidence="3">
    <location>
        <position position="175"/>
    </location>
</feature>
<dbReference type="PANTHER" id="PTHR43443">
    <property type="entry name" value="3-HEXULOSE-6-PHOSPHATE ISOMERASE"/>
    <property type="match status" value="1"/>
</dbReference>
<comment type="caution">
    <text evidence="3">The sequence shown here is derived from an EMBL/GenBank/DDBJ whole genome shotgun (WGS) entry which is preliminary data.</text>
</comment>
<dbReference type="InterPro" id="IPR001347">
    <property type="entry name" value="SIS_dom"/>
</dbReference>
<dbReference type="InterPro" id="IPR046348">
    <property type="entry name" value="SIS_dom_sf"/>
</dbReference>
<dbReference type="Proteomes" id="UP000885722">
    <property type="component" value="Unassembled WGS sequence"/>
</dbReference>
<protein>
    <submittedName>
        <fullName evidence="3">SIS domain-containing protein</fullName>
    </submittedName>
</protein>
<evidence type="ECO:0000256" key="1">
    <source>
        <dbReference type="ARBA" id="ARBA00009235"/>
    </source>
</evidence>
<dbReference type="GO" id="GO:0097367">
    <property type="term" value="F:carbohydrate derivative binding"/>
    <property type="evidence" value="ECO:0007669"/>
    <property type="project" value="InterPro"/>
</dbReference>
<comment type="similarity">
    <text evidence="1">Belongs to the SIS family. PHI subfamily.</text>
</comment>
<gene>
    <name evidence="3" type="ORF">ENJ74_01595</name>
</gene>
<dbReference type="Gene3D" id="3.40.50.10490">
    <property type="entry name" value="Glucose-6-phosphate isomerase like protein, domain 1"/>
    <property type="match status" value="1"/>
</dbReference>
<organism evidence="3">
    <name type="scientific">Nitratifractor salsuginis</name>
    <dbReference type="NCBI Taxonomy" id="269261"/>
    <lineage>
        <taxon>Bacteria</taxon>
        <taxon>Pseudomonadati</taxon>
        <taxon>Campylobacterota</taxon>
        <taxon>Epsilonproteobacteria</taxon>
        <taxon>Campylobacterales</taxon>
        <taxon>Sulfurovaceae</taxon>
        <taxon>Nitratifractor</taxon>
    </lineage>
</organism>
<dbReference type="CDD" id="cd05005">
    <property type="entry name" value="SIS_PHI"/>
    <property type="match status" value="1"/>
</dbReference>
<dbReference type="EMBL" id="DRNO01000108">
    <property type="protein sequence ID" value="HFC03542.1"/>
    <property type="molecule type" value="Genomic_DNA"/>
</dbReference>
<dbReference type="PROSITE" id="PS51464">
    <property type="entry name" value="SIS"/>
    <property type="match status" value="1"/>
</dbReference>
<dbReference type="InterPro" id="IPR017552">
    <property type="entry name" value="PHI/rmpB"/>
</dbReference>
<dbReference type="SUPFAM" id="SSF53697">
    <property type="entry name" value="SIS domain"/>
    <property type="match status" value="1"/>
</dbReference>
<dbReference type="Pfam" id="PF01380">
    <property type="entry name" value="SIS"/>
    <property type="match status" value="1"/>
</dbReference>
<dbReference type="GO" id="GO:1901135">
    <property type="term" value="P:carbohydrate derivative metabolic process"/>
    <property type="evidence" value="ECO:0007669"/>
    <property type="project" value="InterPro"/>
</dbReference>
<dbReference type="NCBIfam" id="TIGR03127">
    <property type="entry name" value="RuMP_HxlB"/>
    <property type="match status" value="1"/>
</dbReference>
<feature type="domain" description="SIS" evidence="2">
    <location>
        <begin position="25"/>
        <end position="169"/>
    </location>
</feature>
<evidence type="ECO:0000259" key="2">
    <source>
        <dbReference type="PROSITE" id="PS51464"/>
    </source>
</evidence>
<dbReference type="GO" id="GO:0016853">
    <property type="term" value="F:isomerase activity"/>
    <property type="evidence" value="ECO:0007669"/>
    <property type="project" value="InterPro"/>
</dbReference>
<accession>A0A7V2SIM7</accession>